<protein>
    <submittedName>
        <fullName evidence="1">Uncharacterized protein</fullName>
    </submittedName>
</protein>
<dbReference type="Proteomes" id="UP000315010">
    <property type="component" value="Unassembled WGS sequence"/>
</dbReference>
<accession>A0A5C5YPK2</accession>
<evidence type="ECO:0000313" key="2">
    <source>
        <dbReference type="Proteomes" id="UP000315010"/>
    </source>
</evidence>
<name>A0A5C5YPK2_9BACT</name>
<dbReference type="AlphaFoldDB" id="A0A5C5YPK2"/>
<proteinExistence type="predicted"/>
<reference evidence="1 2" key="1">
    <citation type="submission" date="2019-02" db="EMBL/GenBank/DDBJ databases">
        <title>Deep-cultivation of Planctomycetes and their phenomic and genomic characterization uncovers novel biology.</title>
        <authorList>
            <person name="Wiegand S."/>
            <person name="Jogler M."/>
            <person name="Boedeker C."/>
            <person name="Pinto D."/>
            <person name="Vollmers J."/>
            <person name="Rivas-Marin E."/>
            <person name="Kohn T."/>
            <person name="Peeters S.H."/>
            <person name="Heuer A."/>
            <person name="Rast P."/>
            <person name="Oberbeckmann S."/>
            <person name="Bunk B."/>
            <person name="Jeske O."/>
            <person name="Meyerdierks A."/>
            <person name="Storesund J.E."/>
            <person name="Kallscheuer N."/>
            <person name="Luecker S."/>
            <person name="Lage O.M."/>
            <person name="Pohl T."/>
            <person name="Merkel B.J."/>
            <person name="Hornburger P."/>
            <person name="Mueller R.-W."/>
            <person name="Bruemmer F."/>
            <person name="Labrenz M."/>
            <person name="Spormann A.M."/>
            <person name="Op Den Camp H."/>
            <person name="Overmann J."/>
            <person name="Amann R."/>
            <person name="Jetten M.S.M."/>
            <person name="Mascher T."/>
            <person name="Medema M.H."/>
            <person name="Devos D.P."/>
            <person name="Kaster A.-K."/>
            <person name="Ovreas L."/>
            <person name="Rohde M."/>
            <person name="Galperin M.Y."/>
            <person name="Jogler C."/>
        </authorList>
    </citation>
    <scope>NUCLEOTIDE SEQUENCE [LARGE SCALE GENOMIC DNA]</scope>
    <source>
        <strain evidence="1 2">CA13</strain>
    </source>
</reference>
<organism evidence="1 2">
    <name type="scientific">Novipirellula herctigrandis</name>
    <dbReference type="NCBI Taxonomy" id="2527986"/>
    <lineage>
        <taxon>Bacteria</taxon>
        <taxon>Pseudomonadati</taxon>
        <taxon>Planctomycetota</taxon>
        <taxon>Planctomycetia</taxon>
        <taxon>Pirellulales</taxon>
        <taxon>Pirellulaceae</taxon>
        <taxon>Novipirellula</taxon>
    </lineage>
</organism>
<sequence length="42" mass="4561">MQAPQTKVNSKEGLSGSTNLVFIDKLLDCFPRTGGLIPRISQ</sequence>
<dbReference type="EMBL" id="SJPJ01000002">
    <property type="protein sequence ID" value="TWT76749.1"/>
    <property type="molecule type" value="Genomic_DNA"/>
</dbReference>
<evidence type="ECO:0000313" key="1">
    <source>
        <dbReference type="EMBL" id="TWT76749.1"/>
    </source>
</evidence>
<keyword evidence="2" id="KW-1185">Reference proteome</keyword>
<gene>
    <name evidence="1" type="ORF">CA13_72470</name>
</gene>
<comment type="caution">
    <text evidence="1">The sequence shown here is derived from an EMBL/GenBank/DDBJ whole genome shotgun (WGS) entry which is preliminary data.</text>
</comment>